<dbReference type="InterPro" id="IPR019591">
    <property type="entry name" value="Mrp/NBP35_ATP-bd"/>
</dbReference>
<dbReference type="SUPFAM" id="SSF52540">
    <property type="entry name" value="P-loop containing nucleoside triphosphate hydrolases"/>
    <property type="match status" value="1"/>
</dbReference>
<dbReference type="HAMAP" id="MF_02040">
    <property type="entry name" value="Mrp_NBP35"/>
    <property type="match status" value="1"/>
</dbReference>
<keyword evidence="1 6" id="KW-0479">Metal-binding</keyword>
<gene>
    <name evidence="7" type="ORF">GP480_03610</name>
</gene>
<comment type="similarity">
    <text evidence="6">Belongs to the Mrp/NBP35 ATP-binding proteins family.</text>
</comment>
<dbReference type="GO" id="GO:0005524">
    <property type="term" value="F:ATP binding"/>
    <property type="evidence" value="ECO:0007669"/>
    <property type="project" value="UniProtKB-UniRule"/>
</dbReference>
<dbReference type="CDD" id="cd02037">
    <property type="entry name" value="Mrp_NBP35"/>
    <property type="match status" value="1"/>
</dbReference>
<dbReference type="RefSeq" id="WP_160095912.1">
    <property type="nucleotide sequence ID" value="NZ_CP047224.1"/>
</dbReference>
<keyword evidence="2 6" id="KW-0547">Nucleotide-binding</keyword>
<dbReference type="GO" id="GO:0016226">
    <property type="term" value="P:iron-sulfur cluster assembly"/>
    <property type="evidence" value="ECO:0007669"/>
    <property type="project" value="InterPro"/>
</dbReference>
<dbReference type="GO" id="GO:0051539">
    <property type="term" value="F:4 iron, 4 sulfur cluster binding"/>
    <property type="evidence" value="ECO:0007669"/>
    <property type="project" value="TreeGrafter"/>
</dbReference>
<dbReference type="PANTHER" id="PTHR42961">
    <property type="entry name" value="IRON-SULFUR PROTEIN NUBPL"/>
    <property type="match status" value="1"/>
</dbReference>
<comment type="subunit">
    <text evidence="6">Homodimer.</text>
</comment>
<proteinExistence type="inferred from homology"/>
<keyword evidence="5 6" id="KW-0411">Iron-sulfur</keyword>
<dbReference type="InterPro" id="IPR033756">
    <property type="entry name" value="YlxH/NBP35"/>
</dbReference>
<dbReference type="Pfam" id="PF10609">
    <property type="entry name" value="ParA"/>
    <property type="match status" value="1"/>
</dbReference>
<dbReference type="AlphaFoldDB" id="A0A6P1GAX1"/>
<evidence type="ECO:0000256" key="6">
    <source>
        <dbReference type="HAMAP-Rule" id="MF_02040"/>
    </source>
</evidence>
<evidence type="ECO:0000256" key="2">
    <source>
        <dbReference type="ARBA" id="ARBA00022741"/>
    </source>
</evidence>
<dbReference type="EMBL" id="CP047224">
    <property type="protein sequence ID" value="QHD65478.1"/>
    <property type="molecule type" value="Genomic_DNA"/>
</dbReference>
<keyword evidence="3 6" id="KW-0067">ATP-binding</keyword>
<organism evidence="7 8">
    <name type="scientific">Neorickettsia findlayensis</name>
    <dbReference type="NCBI Taxonomy" id="2686014"/>
    <lineage>
        <taxon>Bacteria</taxon>
        <taxon>Pseudomonadati</taxon>
        <taxon>Pseudomonadota</taxon>
        <taxon>Alphaproteobacteria</taxon>
        <taxon>Rickettsiales</taxon>
        <taxon>Anaplasmataceae</taxon>
        <taxon>Neorickettsia</taxon>
    </lineage>
</organism>
<dbReference type="GO" id="GO:0046872">
    <property type="term" value="F:metal ion binding"/>
    <property type="evidence" value="ECO:0007669"/>
    <property type="project" value="UniProtKB-KW"/>
</dbReference>
<evidence type="ECO:0000313" key="7">
    <source>
        <dbReference type="EMBL" id="QHD65478.1"/>
    </source>
</evidence>
<name>A0A6P1GAX1_9RICK</name>
<dbReference type="Proteomes" id="UP000464912">
    <property type="component" value="Chromosome"/>
</dbReference>
<protein>
    <recommendedName>
        <fullName evidence="6">Iron-sulfur cluster carrier protein</fullName>
    </recommendedName>
</protein>
<dbReference type="PROSITE" id="PS01215">
    <property type="entry name" value="MRP"/>
    <property type="match status" value="1"/>
</dbReference>
<evidence type="ECO:0000256" key="1">
    <source>
        <dbReference type="ARBA" id="ARBA00022723"/>
    </source>
</evidence>
<keyword evidence="8" id="KW-1185">Reference proteome</keyword>
<reference evidence="7 8" key="2">
    <citation type="journal article" date="2020" name="MBio">
        <title>Isolation and Molecular Analysis of a Novel Neorickettsia Species That Causes Potomac Horse Fever.</title>
        <authorList>
            <person name="Teymournejad O."/>
            <person name="Lin M."/>
            <person name="Bekebrede H."/>
            <person name="Kamr A."/>
            <person name="Toribio R.E."/>
            <person name="Arroyo L.G."/>
            <person name="Baird J.D."/>
            <person name="Rikihisa Y."/>
        </authorList>
    </citation>
    <scope>NUCLEOTIDE SEQUENCE [LARGE SCALE GENOMIC DNA]</scope>
    <source>
        <strain evidence="7 8">Fin17</strain>
    </source>
</reference>
<dbReference type="KEGG" id="nef:GP480_03610"/>
<accession>A0A6P1GAX1</accession>
<sequence length="246" mass="27105">MPKIIIIASGKGGVGKSTIALNLSVLLARNFRTGLIDADIYGPSLSFMLGTEAKITMTERETLVPVEKFGLKYVSVGAMVEPSAPILWRGPMLSKILRTFLTNTEWGELDYLVIDTPPGTGDVHITLCGDFDIDGAVLVTTAQKVSIQDVSRACEMFKKLQIFVLGVIENMSCSHLDKDERYIIGDAENTKEFSRAFSVPVLGRVPFLRQISYSCDSSIPAVLDAEITMIYKPILDELLLRLNERV</sequence>
<keyword evidence="4 6" id="KW-0408">Iron</keyword>
<evidence type="ECO:0000256" key="4">
    <source>
        <dbReference type="ARBA" id="ARBA00023004"/>
    </source>
</evidence>
<dbReference type="GO" id="GO:0140663">
    <property type="term" value="F:ATP-dependent FeS chaperone activity"/>
    <property type="evidence" value="ECO:0007669"/>
    <property type="project" value="InterPro"/>
</dbReference>
<dbReference type="GO" id="GO:0016887">
    <property type="term" value="F:ATP hydrolysis activity"/>
    <property type="evidence" value="ECO:0007669"/>
    <property type="project" value="UniProtKB-UniRule"/>
</dbReference>
<dbReference type="PANTHER" id="PTHR42961:SF2">
    <property type="entry name" value="IRON-SULFUR PROTEIN NUBPL"/>
    <property type="match status" value="1"/>
</dbReference>
<dbReference type="InterPro" id="IPR044304">
    <property type="entry name" value="NUBPL-like"/>
</dbReference>
<feature type="binding site" evidence="6">
    <location>
        <begin position="10"/>
        <end position="17"/>
    </location>
    <ligand>
        <name>ATP</name>
        <dbReference type="ChEBI" id="CHEBI:30616"/>
    </ligand>
</feature>
<comment type="function">
    <text evidence="6">Binds and transfers iron-sulfur (Fe-S) clusters to target apoproteins. Can hydrolyze ATP.</text>
</comment>
<evidence type="ECO:0000256" key="3">
    <source>
        <dbReference type="ARBA" id="ARBA00022840"/>
    </source>
</evidence>
<evidence type="ECO:0000313" key="8">
    <source>
        <dbReference type="Proteomes" id="UP000464912"/>
    </source>
</evidence>
<keyword evidence="6" id="KW-0378">Hydrolase</keyword>
<evidence type="ECO:0000256" key="5">
    <source>
        <dbReference type="ARBA" id="ARBA00023014"/>
    </source>
</evidence>
<dbReference type="InterPro" id="IPR000808">
    <property type="entry name" value="Mrp-like_CS"/>
</dbReference>
<dbReference type="InterPro" id="IPR027417">
    <property type="entry name" value="P-loop_NTPase"/>
</dbReference>
<reference evidence="7 8" key="1">
    <citation type="journal article" date="2020" name="MBio">
        <title>Erratum for Teymournejad et al., 'Isolation and Molecular Analysis of a Novel Neorickettsia Species That Causes Potomac Horse Fever'.</title>
        <authorList>
            <person name="Teymournejad O."/>
            <person name="Lin M."/>
            <person name="Bekebrede H."/>
            <person name="Kamr A."/>
            <person name="Toribio R.E."/>
            <person name="Arroyo L.G."/>
            <person name="Baird J.D."/>
            <person name="Rikihisa Y."/>
        </authorList>
    </citation>
    <scope>NUCLEOTIDE SEQUENCE [LARGE SCALE GENOMIC DNA]</scope>
    <source>
        <strain evidence="7 8">Fin17</strain>
    </source>
</reference>
<dbReference type="Gene3D" id="3.40.50.300">
    <property type="entry name" value="P-loop containing nucleotide triphosphate hydrolases"/>
    <property type="match status" value="1"/>
</dbReference>